<accession>A0A1S1Z5F8</accession>
<evidence type="ECO:0000313" key="2">
    <source>
        <dbReference type="EMBL" id="OHX68526.1"/>
    </source>
</evidence>
<dbReference type="InterPro" id="IPR036291">
    <property type="entry name" value="NAD(P)-bd_dom_sf"/>
</dbReference>
<evidence type="ECO:0000259" key="1">
    <source>
        <dbReference type="Pfam" id="PF13380"/>
    </source>
</evidence>
<dbReference type="Pfam" id="PF13380">
    <property type="entry name" value="CoA_binding_2"/>
    <property type="match status" value="1"/>
</dbReference>
<dbReference type="InterPro" id="IPR003781">
    <property type="entry name" value="CoA-bd"/>
</dbReference>
<comment type="caution">
    <text evidence="2">The sequence shown here is derived from an EMBL/GenBank/DDBJ whole genome shotgun (WGS) entry which is preliminary data.</text>
</comment>
<name>A0A1S1Z5F8_FLAPC</name>
<dbReference type="AlphaFoldDB" id="A0A1S1Z5F8"/>
<dbReference type="STRING" id="915059.NH26_10695"/>
<gene>
    <name evidence="2" type="ORF">NH26_10695</name>
</gene>
<dbReference type="Proteomes" id="UP000179797">
    <property type="component" value="Unassembled WGS sequence"/>
</dbReference>
<evidence type="ECO:0000313" key="3">
    <source>
        <dbReference type="Proteomes" id="UP000179797"/>
    </source>
</evidence>
<dbReference type="EMBL" id="JRYR02000001">
    <property type="protein sequence ID" value="OHX68526.1"/>
    <property type="molecule type" value="Genomic_DNA"/>
</dbReference>
<keyword evidence="3" id="KW-1185">Reference proteome</keyword>
<organism evidence="2 3">
    <name type="scientific">Flammeovirga pacifica</name>
    <dbReference type="NCBI Taxonomy" id="915059"/>
    <lineage>
        <taxon>Bacteria</taxon>
        <taxon>Pseudomonadati</taxon>
        <taxon>Bacteroidota</taxon>
        <taxon>Cytophagia</taxon>
        <taxon>Cytophagales</taxon>
        <taxon>Flammeovirgaceae</taxon>
        <taxon>Flammeovirga</taxon>
    </lineage>
</organism>
<reference evidence="2 3" key="1">
    <citation type="journal article" date="2012" name="Int. J. Syst. Evol. Microbiol.">
        <title>Flammeovirga pacifica sp. nov., isolated from deep-sea sediment.</title>
        <authorList>
            <person name="Xu H."/>
            <person name="Fu Y."/>
            <person name="Yang N."/>
            <person name="Ding Z."/>
            <person name="Lai Q."/>
            <person name="Zeng R."/>
        </authorList>
    </citation>
    <scope>NUCLEOTIDE SEQUENCE [LARGE SCALE GENOMIC DNA]</scope>
    <source>
        <strain evidence="3">DSM 24597 / LMG 26175 / WPAGA1</strain>
    </source>
</reference>
<dbReference type="RefSeq" id="WP_044223139.1">
    <property type="nucleotide sequence ID" value="NZ_JRYR02000001.1"/>
</dbReference>
<dbReference type="SUPFAM" id="SSF51735">
    <property type="entry name" value="NAD(P)-binding Rossmann-fold domains"/>
    <property type="match status" value="1"/>
</dbReference>
<protein>
    <submittedName>
        <fullName evidence="2">CoA-binding protein</fullName>
    </submittedName>
</protein>
<dbReference type="Gene3D" id="3.40.50.720">
    <property type="entry name" value="NAD(P)-binding Rossmann-like Domain"/>
    <property type="match status" value="1"/>
</dbReference>
<sequence length="120" mass="13620">MKKTIIIGATPNETRYAYFASQRLVEKGHEIIPLGIKKGQVANGQEIINDKPIIKDVDTVTMYVGAPRQVDWIDYIISLQPKRVIFNPGTENPEFYLKLEEANIEFEEACTLVMLSANTY</sequence>
<feature type="domain" description="CoA-binding" evidence="1">
    <location>
        <begin position="2"/>
        <end position="115"/>
    </location>
</feature>
<proteinExistence type="predicted"/>
<dbReference type="OrthoDB" id="708726at2"/>